<dbReference type="EMBL" id="LZZM01000138">
    <property type="protein sequence ID" value="OOM77952.1"/>
    <property type="molecule type" value="Genomic_DNA"/>
</dbReference>
<reference evidence="1 2" key="1">
    <citation type="submission" date="2016-05" db="EMBL/GenBank/DDBJ databases">
        <title>Microbial solvent formation.</title>
        <authorList>
            <person name="Poehlein A."/>
            <person name="Montoya Solano J.D."/>
            <person name="Flitsch S."/>
            <person name="Krabben P."/>
            <person name="Duerre P."/>
            <person name="Daniel R."/>
        </authorList>
    </citation>
    <scope>NUCLEOTIDE SEQUENCE [LARGE SCALE GENOMIC DNA]</scope>
    <source>
        <strain evidence="1 2">DSM 2619</strain>
    </source>
</reference>
<comment type="caution">
    <text evidence="1">The sequence shown here is derived from an EMBL/GenBank/DDBJ whole genome shotgun (WGS) entry which is preliminary data.</text>
</comment>
<evidence type="ECO:0000313" key="1">
    <source>
        <dbReference type="EMBL" id="OOM77952.1"/>
    </source>
</evidence>
<sequence length="71" mass="8411">MSILAVIQADNRYSNCFNKIYDKEVIKQTIDNINGIENIRAIVINTYNCKKMRSWKNIILKLKYSIQMKKI</sequence>
<proteinExistence type="predicted"/>
<dbReference type="AlphaFoldDB" id="A0A1S8TK21"/>
<dbReference type="RefSeq" id="WP_077847266.1">
    <property type="nucleotide sequence ID" value="NZ_LZZM01000138.1"/>
</dbReference>
<organism evidence="1 2">
    <name type="scientific">Clostridium puniceum</name>
    <dbReference type="NCBI Taxonomy" id="29367"/>
    <lineage>
        <taxon>Bacteria</taxon>
        <taxon>Bacillati</taxon>
        <taxon>Bacillota</taxon>
        <taxon>Clostridia</taxon>
        <taxon>Eubacteriales</taxon>
        <taxon>Clostridiaceae</taxon>
        <taxon>Clostridium</taxon>
    </lineage>
</organism>
<name>A0A1S8TK21_9CLOT</name>
<evidence type="ECO:0000313" key="2">
    <source>
        <dbReference type="Proteomes" id="UP000190890"/>
    </source>
</evidence>
<accession>A0A1S8TK21</accession>
<dbReference type="Proteomes" id="UP000190890">
    <property type="component" value="Unassembled WGS sequence"/>
</dbReference>
<protein>
    <submittedName>
        <fullName evidence="1">Uncharacterized protein</fullName>
    </submittedName>
</protein>
<gene>
    <name evidence="1" type="ORF">CLPUN_21250</name>
</gene>
<keyword evidence="2" id="KW-1185">Reference proteome</keyword>